<keyword evidence="2" id="KW-1133">Transmembrane helix</keyword>
<reference evidence="3 4" key="1">
    <citation type="submission" date="2020-08" db="EMBL/GenBank/DDBJ databases">
        <title>Sequencing the genomes of 1000 actinobacteria strains.</title>
        <authorList>
            <person name="Klenk H.-P."/>
        </authorList>
    </citation>
    <scope>NUCLEOTIDE SEQUENCE [LARGE SCALE GENOMIC DNA]</scope>
    <source>
        <strain evidence="3 4">DSM 28796</strain>
    </source>
</reference>
<evidence type="ECO:0000256" key="1">
    <source>
        <dbReference type="SAM" id="MobiDB-lite"/>
    </source>
</evidence>
<keyword evidence="4" id="KW-1185">Reference proteome</keyword>
<feature type="transmembrane region" description="Helical" evidence="2">
    <location>
        <begin position="70"/>
        <end position="91"/>
    </location>
</feature>
<name>A0A841AEX9_9MICO</name>
<evidence type="ECO:0000256" key="2">
    <source>
        <dbReference type="SAM" id="Phobius"/>
    </source>
</evidence>
<feature type="region of interest" description="Disordered" evidence="1">
    <location>
        <begin position="1"/>
        <end position="21"/>
    </location>
</feature>
<evidence type="ECO:0000313" key="3">
    <source>
        <dbReference type="EMBL" id="MBB5831638.1"/>
    </source>
</evidence>
<organism evidence="3 4">
    <name type="scientific">Brachybacterium aquaticum</name>
    <dbReference type="NCBI Taxonomy" id="1432564"/>
    <lineage>
        <taxon>Bacteria</taxon>
        <taxon>Bacillati</taxon>
        <taxon>Actinomycetota</taxon>
        <taxon>Actinomycetes</taxon>
        <taxon>Micrococcales</taxon>
        <taxon>Dermabacteraceae</taxon>
        <taxon>Brachybacterium</taxon>
    </lineage>
</organism>
<dbReference type="Proteomes" id="UP000588158">
    <property type="component" value="Unassembled WGS sequence"/>
</dbReference>
<dbReference type="EMBL" id="JACHLZ010000001">
    <property type="protein sequence ID" value="MBB5831638.1"/>
    <property type="molecule type" value="Genomic_DNA"/>
</dbReference>
<feature type="transmembrane region" description="Helical" evidence="2">
    <location>
        <begin position="45"/>
        <end position="63"/>
    </location>
</feature>
<evidence type="ECO:0000313" key="4">
    <source>
        <dbReference type="Proteomes" id="UP000588158"/>
    </source>
</evidence>
<comment type="caution">
    <text evidence="3">The sequence shown here is derived from an EMBL/GenBank/DDBJ whole genome shotgun (WGS) entry which is preliminary data.</text>
</comment>
<dbReference type="AlphaFoldDB" id="A0A841AEX9"/>
<feature type="transmembrane region" description="Helical" evidence="2">
    <location>
        <begin position="21"/>
        <end position="39"/>
    </location>
</feature>
<gene>
    <name evidence="3" type="ORF">HNR70_001451</name>
</gene>
<protein>
    <submittedName>
        <fullName evidence="3">High-affinity Fe2+/Pb2+ permease</fullName>
    </submittedName>
</protein>
<sequence>MSAARRGQGTTRTPGEEPEPISPLMIPMLFAGLVIGFVAGYFFLWWGLIAVLAVVIAAVSFVLRGRSRDGATGIIAGVLLGYVGVLLLALFRGVI</sequence>
<accession>A0A841AEX9</accession>
<dbReference type="RefSeq" id="WP_312857601.1">
    <property type="nucleotide sequence ID" value="NZ_JACHLZ010000001.1"/>
</dbReference>
<keyword evidence="2" id="KW-0472">Membrane</keyword>
<proteinExistence type="predicted"/>
<keyword evidence="2" id="KW-0812">Transmembrane</keyword>